<evidence type="ECO:0000256" key="1">
    <source>
        <dbReference type="ARBA" id="ARBA00004123"/>
    </source>
</evidence>
<dbReference type="PANTHER" id="PTHR37534:SF7">
    <property type="entry name" value="TRANSCRIPTIONAL ACTIVATOR PROTEIN UGA3"/>
    <property type="match status" value="1"/>
</dbReference>
<comment type="subcellular location">
    <subcellularLocation>
        <location evidence="1">Nucleus</location>
    </subcellularLocation>
</comment>
<sequence length="499" mass="55163">MDASIPNCEAAYQRPNAAGSCWTCVAVNATCDSGLPGYASRLQWPEIQSPRRLFNLQTGADRHPERDSISCYRKPCEIPNRFQSSIPEGVFLLITDAALTIPSALSSFGVPAHEGRLLQHFAKNIARIALAIDYEGNVYRSIVSMAMSDQALLNSILAASSSHLSRWQNTPDTCSAVYTRRALVELENRLCDPVTASSESTLATMLCLISVEAGNGSRNWKHHYGGLEGWLRWRGDTLRLDPFLKSWIFLAAYQAALVFDQEPIAEIRRWLDAPDTPESPSKQVIDPFLGYSVKLPKLLLKAASLQKARANSTLSAGAIQCQVVQLQQEIAACRLDLTKPVLLASSCQRGAFSSVVSTSLGQRDLWRRAGATAEIFRHAAHIYLHRICAGSGEPLPMEIQMSVDSILELLSMIPDTQGPGSNLAWPLFVVGLEVNSVELRDMILDRWESLHQLGMKSTRGTERVLVEAWRCHDKARTGTGEAKHWQTVMHQLGEEQMVV</sequence>
<gene>
    <name evidence="3" type="ORF">QQZ08_007937</name>
</gene>
<dbReference type="Proteomes" id="UP001498421">
    <property type="component" value="Unassembled WGS sequence"/>
</dbReference>
<dbReference type="InterPro" id="IPR021858">
    <property type="entry name" value="Fun_TF"/>
</dbReference>
<evidence type="ECO:0000256" key="2">
    <source>
        <dbReference type="ARBA" id="ARBA00023242"/>
    </source>
</evidence>
<evidence type="ECO:0008006" key="5">
    <source>
        <dbReference type="Google" id="ProtNLM"/>
    </source>
</evidence>
<proteinExistence type="predicted"/>
<reference evidence="3 4" key="1">
    <citation type="journal article" date="2025" name="Microbiol. Resour. Announc.">
        <title>Draft genome sequences for Neonectria magnoliae and Neonectria punicea, canker pathogens of Liriodendron tulipifera and Acer saccharum in West Virginia.</title>
        <authorList>
            <person name="Petronek H.M."/>
            <person name="Kasson M.T."/>
            <person name="Metheny A.M."/>
            <person name="Stauder C.M."/>
            <person name="Lovett B."/>
            <person name="Lynch S.C."/>
            <person name="Garnas J.R."/>
            <person name="Kasson L.R."/>
            <person name="Stajich J.E."/>
        </authorList>
    </citation>
    <scope>NUCLEOTIDE SEQUENCE [LARGE SCALE GENOMIC DNA]</scope>
    <source>
        <strain evidence="3 4">NRRL 64651</strain>
    </source>
</reference>
<name>A0ABR1HXU4_9HYPO</name>
<evidence type="ECO:0000313" key="4">
    <source>
        <dbReference type="Proteomes" id="UP001498421"/>
    </source>
</evidence>
<accession>A0ABR1HXU4</accession>
<dbReference type="Pfam" id="PF11951">
    <property type="entry name" value="Fungal_trans_2"/>
    <property type="match status" value="1"/>
</dbReference>
<protein>
    <recommendedName>
        <fullName evidence="5">Fungal-specific transcription factor domain-containing protein</fullName>
    </recommendedName>
</protein>
<keyword evidence="2" id="KW-0539">Nucleus</keyword>
<dbReference type="EMBL" id="JAZAVK010000079">
    <property type="protein sequence ID" value="KAK7425614.1"/>
    <property type="molecule type" value="Genomic_DNA"/>
</dbReference>
<keyword evidence="4" id="KW-1185">Reference proteome</keyword>
<dbReference type="PANTHER" id="PTHR37534">
    <property type="entry name" value="TRANSCRIPTIONAL ACTIVATOR PROTEIN UGA3"/>
    <property type="match status" value="1"/>
</dbReference>
<comment type="caution">
    <text evidence="3">The sequence shown here is derived from an EMBL/GenBank/DDBJ whole genome shotgun (WGS) entry which is preliminary data.</text>
</comment>
<organism evidence="3 4">
    <name type="scientific">Neonectria magnoliae</name>
    <dbReference type="NCBI Taxonomy" id="2732573"/>
    <lineage>
        <taxon>Eukaryota</taxon>
        <taxon>Fungi</taxon>
        <taxon>Dikarya</taxon>
        <taxon>Ascomycota</taxon>
        <taxon>Pezizomycotina</taxon>
        <taxon>Sordariomycetes</taxon>
        <taxon>Hypocreomycetidae</taxon>
        <taxon>Hypocreales</taxon>
        <taxon>Nectriaceae</taxon>
        <taxon>Neonectria</taxon>
    </lineage>
</organism>
<evidence type="ECO:0000313" key="3">
    <source>
        <dbReference type="EMBL" id="KAK7425614.1"/>
    </source>
</evidence>